<dbReference type="Proteomes" id="UP001516061">
    <property type="component" value="Unassembled WGS sequence"/>
</dbReference>
<protein>
    <recommendedName>
        <fullName evidence="4">SPOR domain-containing protein</fullName>
    </recommendedName>
</protein>
<dbReference type="RefSeq" id="WP_173805816.1">
    <property type="nucleotide sequence ID" value="NZ_JABSNM010000010.1"/>
</dbReference>
<evidence type="ECO:0008006" key="4">
    <source>
        <dbReference type="Google" id="ProtNLM"/>
    </source>
</evidence>
<dbReference type="EMBL" id="JABSNM010000010">
    <property type="protein sequence ID" value="NRT56796.1"/>
    <property type="molecule type" value="Genomic_DNA"/>
</dbReference>
<proteinExistence type="predicted"/>
<comment type="caution">
    <text evidence="2">The sequence shown here is derived from an EMBL/GenBank/DDBJ whole genome shotgun (WGS) entry which is preliminary data.</text>
</comment>
<gene>
    <name evidence="2" type="ORF">HNQ01_002543</name>
</gene>
<evidence type="ECO:0000313" key="3">
    <source>
        <dbReference type="Proteomes" id="UP001516061"/>
    </source>
</evidence>
<feature type="compositionally biased region" description="Low complexity" evidence="1">
    <location>
        <begin position="77"/>
        <end position="94"/>
    </location>
</feature>
<evidence type="ECO:0000256" key="1">
    <source>
        <dbReference type="SAM" id="MobiDB-lite"/>
    </source>
</evidence>
<accession>A0ABX2G4Z6</accession>
<feature type="compositionally biased region" description="Pro residues" evidence="1">
    <location>
        <begin position="95"/>
        <end position="112"/>
    </location>
</feature>
<sequence>MLRPLVVMLAAANIGFWAWSQGWLDGVTGLPRDGDREPQRLAAQIEPGHLQVVLPPSAAGTASAAAPAAEAASAAASGPAPTAALPDDAAGTSSAPPPPEAASAPLPAPAPGPALAAAPAASVAAAPPAEPPPVCLEAGPFNPAEWRSAQTALRRVLDDNRWTLTSREKPGSWIVYIGPYKNRDLMERRADQLRQMQVAFEEARNLPDEYLPGLLFGRHGSESDAREQQARLTAQKIRYVRVVPLVRPTVTHTVRIPKADADMRRQLAALKPRLSGHAFEPCGR</sequence>
<evidence type="ECO:0000313" key="2">
    <source>
        <dbReference type="EMBL" id="NRT56796.1"/>
    </source>
</evidence>
<name>A0ABX2G4Z6_9BURK</name>
<feature type="region of interest" description="Disordered" evidence="1">
    <location>
        <begin position="77"/>
        <end position="115"/>
    </location>
</feature>
<reference evidence="2 3" key="1">
    <citation type="submission" date="2020-05" db="EMBL/GenBank/DDBJ databases">
        <title>Genomic Encyclopedia of Type Strains, Phase IV (KMG-V): Genome sequencing to study the core and pangenomes of soil and plant-associated prokaryotes.</title>
        <authorList>
            <person name="Whitman W."/>
        </authorList>
    </citation>
    <scope>NUCLEOTIDE SEQUENCE [LARGE SCALE GENOMIC DNA]</scope>
    <source>
        <strain evidence="2 3">C29</strain>
    </source>
</reference>
<organism evidence="2 3">
    <name type="scientific">Sphaerotilus uruguayifluvii</name>
    <dbReference type="NCBI Taxonomy" id="2735897"/>
    <lineage>
        <taxon>Bacteria</taxon>
        <taxon>Pseudomonadati</taxon>
        <taxon>Pseudomonadota</taxon>
        <taxon>Betaproteobacteria</taxon>
        <taxon>Burkholderiales</taxon>
        <taxon>Sphaerotilaceae</taxon>
        <taxon>Sphaerotilus</taxon>
    </lineage>
</organism>
<keyword evidence="3" id="KW-1185">Reference proteome</keyword>